<dbReference type="Proteomes" id="UP000199475">
    <property type="component" value="Unassembled WGS sequence"/>
</dbReference>
<dbReference type="InterPro" id="IPR022128">
    <property type="entry name" value="FhaA_N"/>
</dbReference>
<organism evidence="3 4">
    <name type="scientific">Tessaracoccus oleiagri</name>
    <dbReference type="NCBI Taxonomy" id="686624"/>
    <lineage>
        <taxon>Bacteria</taxon>
        <taxon>Bacillati</taxon>
        <taxon>Actinomycetota</taxon>
        <taxon>Actinomycetes</taxon>
        <taxon>Propionibacteriales</taxon>
        <taxon>Propionibacteriaceae</taxon>
        <taxon>Tessaracoccus</taxon>
    </lineage>
</organism>
<feature type="domain" description="FHA" evidence="2">
    <location>
        <begin position="152"/>
        <end position="205"/>
    </location>
</feature>
<sequence>MGVFDKAERKIDSVVGKVFARAFKGDVQPVEIAAGIQRELDAEARLLSKGKKLVPNHFLVGLSQHDYDRLYPYARTLNAEILPGIREHAAEQSYVFNGPISIEYELKTSLPTGQFTIKSEAVEGKTESRPQEGGRLVLEVHGVRHPLVPPGLVVGRGADADLRLNDPGVSRRHALITVAGSPDRPVVTIEDLGSTNGIVVNGMKVSKTALREGSRIELGNTRMLVHAPTEM</sequence>
<dbReference type="STRING" id="686624.SAMN04488242_0113"/>
<evidence type="ECO:0000313" key="4">
    <source>
        <dbReference type="Proteomes" id="UP000199475"/>
    </source>
</evidence>
<protein>
    <submittedName>
        <fullName evidence="3">FHA domain-containing protein</fullName>
    </submittedName>
</protein>
<dbReference type="Gene3D" id="2.60.200.20">
    <property type="match status" value="1"/>
</dbReference>
<name>A0A1G9H845_9ACTN</name>
<accession>A0A1G9H845</accession>
<dbReference type="RefSeq" id="WP_093247928.1">
    <property type="nucleotide sequence ID" value="NZ_FNGP01000001.1"/>
</dbReference>
<dbReference type="InterPro" id="IPR008984">
    <property type="entry name" value="SMAD_FHA_dom_sf"/>
</dbReference>
<dbReference type="PROSITE" id="PS50006">
    <property type="entry name" value="FHA_DOMAIN"/>
    <property type="match status" value="1"/>
</dbReference>
<evidence type="ECO:0000256" key="1">
    <source>
        <dbReference type="ARBA" id="ARBA00022553"/>
    </source>
</evidence>
<dbReference type="OrthoDB" id="151099at2"/>
<evidence type="ECO:0000313" key="3">
    <source>
        <dbReference type="EMBL" id="SDL08593.1"/>
    </source>
</evidence>
<evidence type="ECO:0000259" key="2">
    <source>
        <dbReference type="PROSITE" id="PS50006"/>
    </source>
</evidence>
<dbReference type="CDD" id="cd00060">
    <property type="entry name" value="FHA"/>
    <property type="match status" value="1"/>
</dbReference>
<reference evidence="3 4" key="1">
    <citation type="submission" date="2016-10" db="EMBL/GenBank/DDBJ databases">
        <authorList>
            <person name="de Groot N.N."/>
        </authorList>
    </citation>
    <scope>NUCLEOTIDE SEQUENCE [LARGE SCALE GENOMIC DNA]</scope>
    <source>
        <strain evidence="3 4">CGMCC 1.9159</strain>
    </source>
</reference>
<dbReference type="Pfam" id="PF00498">
    <property type="entry name" value="FHA"/>
    <property type="match status" value="1"/>
</dbReference>
<dbReference type="SMART" id="SM00240">
    <property type="entry name" value="FHA"/>
    <property type="match status" value="1"/>
</dbReference>
<proteinExistence type="predicted"/>
<dbReference type="InterPro" id="IPR000253">
    <property type="entry name" value="FHA_dom"/>
</dbReference>
<keyword evidence="4" id="KW-1185">Reference proteome</keyword>
<dbReference type="EMBL" id="FNGP01000001">
    <property type="protein sequence ID" value="SDL08593.1"/>
    <property type="molecule type" value="Genomic_DNA"/>
</dbReference>
<dbReference type="PANTHER" id="PTHR23308">
    <property type="entry name" value="NUCLEAR INHIBITOR OF PROTEIN PHOSPHATASE-1"/>
    <property type="match status" value="1"/>
</dbReference>
<dbReference type="Pfam" id="PF12401">
    <property type="entry name" value="FhaA_N"/>
    <property type="match status" value="1"/>
</dbReference>
<dbReference type="SUPFAM" id="SSF49879">
    <property type="entry name" value="SMAD/FHA domain"/>
    <property type="match status" value="1"/>
</dbReference>
<keyword evidence="1" id="KW-0597">Phosphoprotein</keyword>
<gene>
    <name evidence="3" type="ORF">SAMN04488242_0113</name>
</gene>
<dbReference type="Gene3D" id="3.30.2320.60">
    <property type="entry name" value="FhaA, phosphopeptide-binding domain (DUF3662)"/>
    <property type="match status" value="1"/>
</dbReference>
<dbReference type="InterPro" id="IPR042287">
    <property type="entry name" value="FhaA_N_sf"/>
</dbReference>
<dbReference type="AlphaFoldDB" id="A0A1G9H845"/>
<dbReference type="InterPro" id="IPR050923">
    <property type="entry name" value="Cell_Proc_Reg/RNA_Proc"/>
</dbReference>